<dbReference type="Proteomes" id="UP000073492">
    <property type="component" value="Unassembled WGS sequence"/>
</dbReference>
<dbReference type="OrthoDB" id="438080at2759"/>
<dbReference type="AlphaFoldDB" id="A0A139IRC3"/>
<dbReference type="EMBL" id="LFZO01000025">
    <property type="protein sequence ID" value="KXT17142.1"/>
    <property type="molecule type" value="Genomic_DNA"/>
</dbReference>
<feature type="region of interest" description="Disordered" evidence="1">
    <location>
        <begin position="131"/>
        <end position="186"/>
    </location>
</feature>
<reference evidence="2 3" key="1">
    <citation type="submission" date="2015-07" db="EMBL/GenBank/DDBJ databases">
        <title>Comparative genomics of the Sigatoka disease complex on banana suggests a link between parallel evolutionary changes in Pseudocercospora fijiensis and Pseudocercospora eumusae and increased virulence on the banana host.</title>
        <authorList>
            <person name="Chang T.-C."/>
            <person name="Salvucci A."/>
            <person name="Crous P.W."/>
            <person name="Stergiopoulos I."/>
        </authorList>
    </citation>
    <scope>NUCLEOTIDE SEQUENCE [LARGE SCALE GENOMIC DNA]</scope>
    <source>
        <strain evidence="2 3">CBS 116634</strain>
    </source>
</reference>
<keyword evidence="3" id="KW-1185">Reference proteome</keyword>
<comment type="caution">
    <text evidence="2">The sequence shown here is derived from an EMBL/GenBank/DDBJ whole genome shotgun (WGS) entry which is preliminary data.</text>
</comment>
<dbReference type="STRING" id="113226.A0A139IRC3"/>
<protein>
    <submittedName>
        <fullName evidence="2">Uncharacterized protein</fullName>
    </submittedName>
</protein>
<proteinExistence type="predicted"/>
<gene>
    <name evidence="2" type="ORF">AC579_2022</name>
</gene>
<sequence length="186" mass="20154">MAEAHRFRREYLDAASQTLMFSSPAVAAHLQIVNNQDFENSKPNAQTKSCSACGSMMLLGRGCRRTTRHRTKRTRQGRLSESGRSATVSLECLACSSITTVVKENLRKPKNAAIKLHGAPPQRIPAVQPLQAPRSAGERVEAPTALDAGGKRRGRGKKSSLQAILADRKTTGTSSGFGLSMDDFMK</sequence>
<evidence type="ECO:0000313" key="3">
    <source>
        <dbReference type="Proteomes" id="UP000073492"/>
    </source>
</evidence>
<accession>A0A139IRC3</accession>
<evidence type="ECO:0000313" key="2">
    <source>
        <dbReference type="EMBL" id="KXT17142.1"/>
    </source>
</evidence>
<evidence type="ECO:0000256" key="1">
    <source>
        <dbReference type="SAM" id="MobiDB-lite"/>
    </source>
</evidence>
<name>A0A139IRC3_9PEZI</name>
<organism evidence="2 3">
    <name type="scientific">Pseudocercospora musae</name>
    <dbReference type="NCBI Taxonomy" id="113226"/>
    <lineage>
        <taxon>Eukaryota</taxon>
        <taxon>Fungi</taxon>
        <taxon>Dikarya</taxon>
        <taxon>Ascomycota</taxon>
        <taxon>Pezizomycotina</taxon>
        <taxon>Dothideomycetes</taxon>
        <taxon>Dothideomycetidae</taxon>
        <taxon>Mycosphaerellales</taxon>
        <taxon>Mycosphaerellaceae</taxon>
        <taxon>Pseudocercospora</taxon>
    </lineage>
</organism>